<evidence type="ECO:0008006" key="5">
    <source>
        <dbReference type="Google" id="ProtNLM"/>
    </source>
</evidence>
<dbReference type="eggNOG" id="ENOG502ZZXN">
    <property type="taxonomic scope" value="Bacteria"/>
</dbReference>
<evidence type="ECO:0000256" key="2">
    <source>
        <dbReference type="SAM" id="Phobius"/>
    </source>
</evidence>
<dbReference type="Proteomes" id="UP000007076">
    <property type="component" value="Chromosome"/>
</dbReference>
<evidence type="ECO:0000256" key="1">
    <source>
        <dbReference type="SAM" id="MobiDB-lite"/>
    </source>
</evidence>
<evidence type="ECO:0000313" key="4">
    <source>
        <dbReference type="Proteomes" id="UP000007076"/>
    </source>
</evidence>
<keyword evidence="2" id="KW-0812">Transmembrane</keyword>
<accession>E4NGA2</accession>
<reference evidence="3 4" key="1">
    <citation type="journal article" date="2010" name="DNA Res.">
        <title>Genome sequence of Kitasatospora setae NBRC 14216T: an evolutionary snapshot of the family Streptomycetaceae.</title>
        <authorList>
            <person name="Ichikawa N."/>
            <person name="Oguchi A."/>
            <person name="Ikeda H."/>
            <person name="Ishikawa J."/>
            <person name="Kitani S."/>
            <person name="Watanabe Y."/>
            <person name="Nakamura S."/>
            <person name="Katano Y."/>
            <person name="Kishi E."/>
            <person name="Sasagawa M."/>
            <person name="Ankai A."/>
            <person name="Fukui S."/>
            <person name="Hashimoto Y."/>
            <person name="Kamata S."/>
            <person name="Otoguro M."/>
            <person name="Tanikawa S."/>
            <person name="Nihira T."/>
            <person name="Horinouchi S."/>
            <person name="Ohnishi Y."/>
            <person name="Hayakawa M."/>
            <person name="Kuzuyama T."/>
            <person name="Arisawa A."/>
            <person name="Nomoto F."/>
            <person name="Miura H."/>
            <person name="Takahashi Y."/>
            <person name="Fujita N."/>
        </authorList>
    </citation>
    <scope>NUCLEOTIDE SEQUENCE [LARGE SCALE GENOMIC DNA]</scope>
    <source>
        <strain evidence="4">ATCC 33774 / DSM 43861 / JCM 3304 / KCC A-0304 / NBRC 14216 / KM-6054</strain>
    </source>
</reference>
<organism evidence="3 4">
    <name type="scientific">Kitasatospora setae (strain ATCC 33774 / DSM 43861 / JCM 3304 / KCC A-0304 / NBRC 14216 / KM-6054)</name>
    <name type="common">Streptomyces setae</name>
    <dbReference type="NCBI Taxonomy" id="452652"/>
    <lineage>
        <taxon>Bacteria</taxon>
        <taxon>Bacillati</taxon>
        <taxon>Actinomycetota</taxon>
        <taxon>Actinomycetes</taxon>
        <taxon>Kitasatosporales</taxon>
        <taxon>Streptomycetaceae</taxon>
        <taxon>Kitasatospora</taxon>
    </lineage>
</organism>
<dbReference type="HOGENOM" id="CLU_099807_0_0_11"/>
<keyword evidence="2" id="KW-1133">Transmembrane helix</keyword>
<name>E4NGA2_KITSK</name>
<feature type="transmembrane region" description="Helical" evidence="2">
    <location>
        <begin position="201"/>
        <end position="221"/>
    </location>
</feature>
<feature type="transmembrane region" description="Helical" evidence="2">
    <location>
        <begin position="99"/>
        <end position="122"/>
    </location>
</feature>
<dbReference type="AlphaFoldDB" id="E4NGA2"/>
<feature type="transmembrane region" description="Helical" evidence="2">
    <location>
        <begin position="142"/>
        <end position="168"/>
    </location>
</feature>
<gene>
    <name evidence="3" type="ordered locus">KSE_47520</name>
</gene>
<keyword evidence="2" id="KW-0472">Membrane</keyword>
<evidence type="ECO:0000313" key="3">
    <source>
        <dbReference type="EMBL" id="BAJ30532.1"/>
    </source>
</evidence>
<proteinExistence type="predicted"/>
<protein>
    <recommendedName>
        <fullName evidence="5">DUF4386 domain-containing protein</fullName>
    </recommendedName>
</protein>
<dbReference type="KEGG" id="ksk:KSE_47520"/>
<feature type="transmembrane region" description="Helical" evidence="2">
    <location>
        <begin position="21"/>
        <end position="40"/>
    </location>
</feature>
<sequence>MSASTPPRAAAPGARRPQSGPPLLAPAVAVAALTVAYTAVNRATPHPDATGAEVVRYAQEHGGAARLGGLLLLAAAVPLALCAAVLYRRLRALGITAPGSAITLVGGVLAAVALVLSAAGAWASGRLPADAPPALGRALADVSFLAGGPAFAAGFGLLAAGVSVSALLAGLLPRAVTWSGLVVAAAGMLSLLALVADGFMYLLPVVRFGGLVWLLFAAALLPLTRRHSNRSDNQGS</sequence>
<feature type="transmembrane region" description="Helical" evidence="2">
    <location>
        <begin position="67"/>
        <end position="87"/>
    </location>
</feature>
<feature type="transmembrane region" description="Helical" evidence="2">
    <location>
        <begin position="175"/>
        <end position="195"/>
    </location>
</feature>
<keyword evidence="4" id="KW-1185">Reference proteome</keyword>
<dbReference type="STRING" id="452652.KSE_47520"/>
<feature type="compositionally biased region" description="Low complexity" evidence="1">
    <location>
        <begin position="1"/>
        <end position="18"/>
    </location>
</feature>
<dbReference type="RefSeq" id="WP_014137831.1">
    <property type="nucleotide sequence ID" value="NC_016109.1"/>
</dbReference>
<feature type="region of interest" description="Disordered" evidence="1">
    <location>
        <begin position="1"/>
        <end position="22"/>
    </location>
</feature>
<dbReference type="PATRIC" id="fig|452652.3.peg.4737"/>
<dbReference type="EMBL" id="AP010968">
    <property type="protein sequence ID" value="BAJ30532.1"/>
    <property type="molecule type" value="Genomic_DNA"/>
</dbReference>